<comment type="caution">
    <text evidence="9">The sequence shown here is derived from an EMBL/GenBank/DDBJ whole genome shotgun (WGS) entry which is preliminary data.</text>
</comment>
<dbReference type="GO" id="GO:0030170">
    <property type="term" value="F:pyridoxal phosphate binding"/>
    <property type="evidence" value="ECO:0007669"/>
    <property type="project" value="TreeGrafter"/>
</dbReference>
<dbReference type="GO" id="GO:0000271">
    <property type="term" value="P:polysaccharide biosynthetic process"/>
    <property type="evidence" value="ECO:0007669"/>
    <property type="project" value="TreeGrafter"/>
</dbReference>
<dbReference type="GO" id="GO:0008483">
    <property type="term" value="F:transaminase activity"/>
    <property type="evidence" value="ECO:0007669"/>
    <property type="project" value="UniProtKB-KW"/>
</dbReference>
<dbReference type="InterPro" id="IPR015422">
    <property type="entry name" value="PyrdxlP-dep_Trfase_small"/>
</dbReference>
<dbReference type="InterPro" id="IPR000653">
    <property type="entry name" value="DegT/StrS_aminotransferase"/>
</dbReference>
<evidence type="ECO:0000313" key="10">
    <source>
        <dbReference type="Proteomes" id="UP000178764"/>
    </source>
</evidence>
<dbReference type="FunFam" id="3.40.640.10:FF:000090">
    <property type="entry name" value="Pyridoxal phosphate-dependent aminotransferase"/>
    <property type="match status" value="1"/>
</dbReference>
<dbReference type="CDD" id="cd00616">
    <property type="entry name" value="AHBA_syn"/>
    <property type="match status" value="1"/>
</dbReference>
<dbReference type="EMBL" id="MEZT01000015">
    <property type="protein sequence ID" value="OGD56680.1"/>
    <property type="molecule type" value="Genomic_DNA"/>
</dbReference>
<dbReference type="AlphaFoldDB" id="A0A1F5DNQ8"/>
<evidence type="ECO:0000313" key="9">
    <source>
        <dbReference type="EMBL" id="OGD56680.1"/>
    </source>
</evidence>
<feature type="modified residue" description="N6-(pyridoxal phosphate)lysine" evidence="7">
    <location>
        <position position="189"/>
    </location>
</feature>
<dbReference type="InterPro" id="IPR015424">
    <property type="entry name" value="PyrdxlP-dep_Trfase"/>
</dbReference>
<keyword evidence="4 7" id="KW-0663">Pyridoxal phosphate</keyword>
<evidence type="ECO:0000256" key="4">
    <source>
        <dbReference type="ARBA" id="ARBA00022898"/>
    </source>
</evidence>
<feature type="active site" description="Proton acceptor" evidence="6">
    <location>
        <position position="189"/>
    </location>
</feature>
<evidence type="ECO:0000256" key="5">
    <source>
        <dbReference type="ARBA" id="ARBA00037999"/>
    </source>
</evidence>
<dbReference type="Gene3D" id="3.90.1150.10">
    <property type="entry name" value="Aspartate Aminotransferase, domain 1"/>
    <property type="match status" value="1"/>
</dbReference>
<name>A0A1F5DNQ8_9BACT</name>
<gene>
    <name evidence="9" type="ORF">A2V71_03645</name>
</gene>
<comment type="cofactor">
    <cofactor evidence="1">
        <name>pyridoxal 5'-phosphate</name>
        <dbReference type="ChEBI" id="CHEBI:597326"/>
    </cofactor>
</comment>
<comment type="similarity">
    <text evidence="5 8">Belongs to the DegT/DnrJ/EryC1 family.</text>
</comment>
<dbReference type="PIRSF" id="PIRSF000390">
    <property type="entry name" value="PLP_StrS"/>
    <property type="match status" value="1"/>
</dbReference>
<evidence type="ECO:0000256" key="8">
    <source>
        <dbReference type="RuleBase" id="RU004508"/>
    </source>
</evidence>
<evidence type="ECO:0000256" key="3">
    <source>
        <dbReference type="ARBA" id="ARBA00022679"/>
    </source>
</evidence>
<evidence type="ECO:0000256" key="2">
    <source>
        <dbReference type="ARBA" id="ARBA00022576"/>
    </source>
</evidence>
<dbReference type="Gene3D" id="3.40.640.10">
    <property type="entry name" value="Type I PLP-dependent aspartate aminotransferase-like (Major domain)"/>
    <property type="match status" value="1"/>
</dbReference>
<dbReference type="Pfam" id="PF01041">
    <property type="entry name" value="DegT_DnrJ_EryC1"/>
    <property type="match status" value="1"/>
</dbReference>
<dbReference type="PANTHER" id="PTHR30244:SF34">
    <property type="entry name" value="DTDP-4-AMINO-4,6-DIDEOXYGALACTOSE TRANSAMINASE"/>
    <property type="match status" value="1"/>
</dbReference>
<accession>A0A1F5DNQ8</accession>
<protein>
    <submittedName>
        <fullName evidence="9">Aminotransferase DegT</fullName>
    </submittedName>
</protein>
<organism evidence="9 10">
    <name type="scientific">Candidatus Berkelbacteria bacterium RBG_13_40_8</name>
    <dbReference type="NCBI Taxonomy" id="1797467"/>
    <lineage>
        <taxon>Bacteria</taxon>
        <taxon>Candidatus Berkelbacteria</taxon>
    </lineage>
</organism>
<dbReference type="PANTHER" id="PTHR30244">
    <property type="entry name" value="TRANSAMINASE"/>
    <property type="match status" value="1"/>
</dbReference>
<evidence type="ECO:0000256" key="6">
    <source>
        <dbReference type="PIRSR" id="PIRSR000390-1"/>
    </source>
</evidence>
<reference evidence="9 10" key="1">
    <citation type="journal article" date="2016" name="Nat. Commun.">
        <title>Thousands of microbial genomes shed light on interconnected biogeochemical processes in an aquifer system.</title>
        <authorList>
            <person name="Anantharaman K."/>
            <person name="Brown C.T."/>
            <person name="Hug L.A."/>
            <person name="Sharon I."/>
            <person name="Castelle C.J."/>
            <person name="Probst A.J."/>
            <person name="Thomas B.C."/>
            <person name="Singh A."/>
            <person name="Wilkins M.J."/>
            <person name="Karaoz U."/>
            <person name="Brodie E.L."/>
            <person name="Williams K.H."/>
            <person name="Hubbard S.S."/>
            <person name="Banfield J.F."/>
        </authorList>
    </citation>
    <scope>NUCLEOTIDE SEQUENCE [LARGE SCALE GENOMIC DNA]</scope>
</reference>
<evidence type="ECO:0000256" key="1">
    <source>
        <dbReference type="ARBA" id="ARBA00001933"/>
    </source>
</evidence>
<proteinExistence type="inferred from homology"/>
<keyword evidence="2 9" id="KW-0032">Aminotransferase</keyword>
<dbReference type="SUPFAM" id="SSF53383">
    <property type="entry name" value="PLP-dependent transferases"/>
    <property type="match status" value="1"/>
</dbReference>
<dbReference type="InterPro" id="IPR015421">
    <property type="entry name" value="PyrdxlP-dep_Trfase_major"/>
</dbReference>
<evidence type="ECO:0000256" key="7">
    <source>
        <dbReference type="PIRSR" id="PIRSR000390-2"/>
    </source>
</evidence>
<dbReference type="Proteomes" id="UP000178764">
    <property type="component" value="Unassembled WGS sequence"/>
</dbReference>
<sequence>MNIASPQIGQEEIQAVAEVLKSGMLAQGPKVKEFEEKFAKFIGVKFAVATSSGTTALEVALRAHGIGPGDEVITTSFTFIASANSILYSGARPVLVDIEEDTFNIDPEKIEKAISKKTKAIMPVHLYGQAANMTKIMAIAKKHSFARKFSSENYKLVVIEDACQAHGSEWRNKKVGSFGTGAFSLYPTKNMTTGEGGMITTDSKEIYEKCNLLRAHGSKVKYYHDILGYNYRMTDLEAAIGIEQLKKLPKFNRARIKNAQYLNNNLGKIEGIIVPGPAKEAKHVYHQYTVRITKDFPLSRDEVLTKLTEAGIGTAVFYPLPINGQKVYKDLGYKADTPIAAKVAKEVLSLPIHPGLKKQDLNYIIKIFKRLRK</sequence>
<keyword evidence="3 9" id="KW-0808">Transferase</keyword>